<dbReference type="EMBL" id="BMAU01021171">
    <property type="protein sequence ID" value="GFX93108.1"/>
    <property type="molecule type" value="Genomic_DNA"/>
</dbReference>
<evidence type="ECO:0000313" key="1">
    <source>
        <dbReference type="EMBL" id="GFX93108.1"/>
    </source>
</evidence>
<protein>
    <submittedName>
        <fullName evidence="1">Uncharacterized protein</fullName>
    </submittedName>
</protein>
<proteinExistence type="predicted"/>
<reference evidence="1" key="1">
    <citation type="submission" date="2020-08" db="EMBL/GenBank/DDBJ databases">
        <title>Multicomponent nature underlies the extraordinary mechanical properties of spider dragline silk.</title>
        <authorList>
            <person name="Kono N."/>
            <person name="Nakamura H."/>
            <person name="Mori M."/>
            <person name="Yoshida Y."/>
            <person name="Ohtoshi R."/>
            <person name="Malay A.D."/>
            <person name="Moran D.A.P."/>
            <person name="Tomita M."/>
            <person name="Numata K."/>
            <person name="Arakawa K."/>
        </authorList>
    </citation>
    <scope>NUCLEOTIDE SEQUENCE</scope>
</reference>
<dbReference type="AlphaFoldDB" id="A0A8X6V3D5"/>
<evidence type="ECO:0000313" key="2">
    <source>
        <dbReference type="Proteomes" id="UP000887159"/>
    </source>
</evidence>
<organism evidence="1 2">
    <name type="scientific">Trichonephila clavipes</name>
    <name type="common">Golden silk orbweaver</name>
    <name type="synonym">Nephila clavipes</name>
    <dbReference type="NCBI Taxonomy" id="2585209"/>
    <lineage>
        <taxon>Eukaryota</taxon>
        <taxon>Metazoa</taxon>
        <taxon>Ecdysozoa</taxon>
        <taxon>Arthropoda</taxon>
        <taxon>Chelicerata</taxon>
        <taxon>Arachnida</taxon>
        <taxon>Araneae</taxon>
        <taxon>Araneomorphae</taxon>
        <taxon>Entelegynae</taxon>
        <taxon>Araneoidea</taxon>
        <taxon>Nephilidae</taxon>
        <taxon>Trichonephila</taxon>
    </lineage>
</organism>
<dbReference type="Proteomes" id="UP000887159">
    <property type="component" value="Unassembled WGS sequence"/>
</dbReference>
<sequence length="81" mass="9385">MRARNYYARSNMPDHCALRCMNRCPDWVVCLKRVLQCLRAQANLLLIYRPTAAGMKGRVDLAHPLTPVVWKHDTLPLDPIR</sequence>
<accession>A0A8X6V3D5</accession>
<name>A0A8X6V3D5_TRICX</name>
<gene>
    <name evidence="1" type="ORF">TNCV_140521</name>
</gene>
<keyword evidence="2" id="KW-1185">Reference proteome</keyword>
<comment type="caution">
    <text evidence="1">The sequence shown here is derived from an EMBL/GenBank/DDBJ whole genome shotgun (WGS) entry which is preliminary data.</text>
</comment>